<evidence type="ECO:0000313" key="2">
    <source>
        <dbReference type="EMBL" id="KAF2187600.1"/>
    </source>
</evidence>
<name>A0A6A6EBT9_9PEZI</name>
<organism evidence="2 3">
    <name type="scientific">Zopfia rhizophila CBS 207.26</name>
    <dbReference type="NCBI Taxonomy" id="1314779"/>
    <lineage>
        <taxon>Eukaryota</taxon>
        <taxon>Fungi</taxon>
        <taxon>Dikarya</taxon>
        <taxon>Ascomycota</taxon>
        <taxon>Pezizomycotina</taxon>
        <taxon>Dothideomycetes</taxon>
        <taxon>Dothideomycetes incertae sedis</taxon>
        <taxon>Zopfiaceae</taxon>
        <taxon>Zopfia</taxon>
    </lineage>
</organism>
<proteinExistence type="predicted"/>
<feature type="compositionally biased region" description="Polar residues" evidence="1">
    <location>
        <begin position="11"/>
        <end position="22"/>
    </location>
</feature>
<gene>
    <name evidence="2" type="ORF">K469DRAFT_725119</name>
</gene>
<evidence type="ECO:0000313" key="3">
    <source>
        <dbReference type="Proteomes" id="UP000800200"/>
    </source>
</evidence>
<dbReference type="AlphaFoldDB" id="A0A6A6EBT9"/>
<feature type="compositionally biased region" description="Basic and acidic residues" evidence="1">
    <location>
        <begin position="1"/>
        <end position="10"/>
    </location>
</feature>
<dbReference type="Proteomes" id="UP000800200">
    <property type="component" value="Unassembled WGS sequence"/>
</dbReference>
<feature type="region of interest" description="Disordered" evidence="1">
    <location>
        <begin position="1"/>
        <end position="22"/>
    </location>
</feature>
<dbReference type="PANTHER" id="PTHR38663:SF1">
    <property type="entry name" value="L-ORNITHINE N(5)-MONOOXYGENASE"/>
    <property type="match status" value="1"/>
</dbReference>
<dbReference type="OrthoDB" id="76038at2759"/>
<keyword evidence="3" id="KW-1185">Reference proteome</keyword>
<reference evidence="2" key="1">
    <citation type="journal article" date="2020" name="Stud. Mycol.">
        <title>101 Dothideomycetes genomes: a test case for predicting lifestyles and emergence of pathogens.</title>
        <authorList>
            <person name="Haridas S."/>
            <person name="Albert R."/>
            <person name="Binder M."/>
            <person name="Bloem J."/>
            <person name="Labutti K."/>
            <person name="Salamov A."/>
            <person name="Andreopoulos B."/>
            <person name="Baker S."/>
            <person name="Barry K."/>
            <person name="Bills G."/>
            <person name="Bluhm B."/>
            <person name="Cannon C."/>
            <person name="Castanera R."/>
            <person name="Culley D."/>
            <person name="Daum C."/>
            <person name="Ezra D."/>
            <person name="Gonzalez J."/>
            <person name="Henrissat B."/>
            <person name="Kuo A."/>
            <person name="Liang C."/>
            <person name="Lipzen A."/>
            <person name="Lutzoni F."/>
            <person name="Magnuson J."/>
            <person name="Mondo S."/>
            <person name="Nolan M."/>
            <person name="Ohm R."/>
            <person name="Pangilinan J."/>
            <person name="Park H.-J."/>
            <person name="Ramirez L."/>
            <person name="Alfaro M."/>
            <person name="Sun H."/>
            <person name="Tritt A."/>
            <person name="Yoshinaga Y."/>
            <person name="Zwiers L.-H."/>
            <person name="Turgeon B."/>
            <person name="Goodwin S."/>
            <person name="Spatafora J."/>
            <person name="Crous P."/>
            <person name="Grigoriev I."/>
        </authorList>
    </citation>
    <scope>NUCLEOTIDE SEQUENCE</scope>
    <source>
        <strain evidence="2">CBS 207.26</strain>
    </source>
</reference>
<protein>
    <submittedName>
        <fullName evidence="2">Uncharacterized protein</fullName>
    </submittedName>
</protein>
<sequence length="412" mass="47415">MDIKIYKTDRNSPPTSPSTLTDNNAVEKRLDVEGKERLARWKRLFEAFSIRHLSGPLFFHVDPADRDALLRYTYENRRESELQGLAGCVGKELSAGPIVDETDRKDYFAASRDLFAAHCRDVVDRYGLYTELISQKQIKDIHFGPLNRFTTIQHHEPLWVELTDDDETVFKVENNKGTQYVRTVTLTVRAEKGANMLVVGGLTSVRLADLAIRRGVSKVWMLVRSDLNVKCFGVGLDWMLIQAPNGGSITPRYRKILNAHIAKGKVSLYTHTVIDSLAWDSTSQAWYRIETSPELDPLITLYRLYHFCNRHPNRLYGHPFSRKLQRQHPIRGFDGLPYLRDNLMWCNDVPLFVTGGWIAWNAFYLLQKRYHRRCSSVNSSRNKMKAEKTNGMLNYASARPNRFDSLVDLTSA</sequence>
<evidence type="ECO:0000256" key="1">
    <source>
        <dbReference type="SAM" id="MobiDB-lite"/>
    </source>
</evidence>
<dbReference type="EMBL" id="ML994626">
    <property type="protein sequence ID" value="KAF2187600.1"/>
    <property type="molecule type" value="Genomic_DNA"/>
</dbReference>
<dbReference type="PANTHER" id="PTHR38663">
    <property type="match status" value="1"/>
</dbReference>
<accession>A0A6A6EBT9</accession>